<dbReference type="EMBL" id="PDHH01000002">
    <property type="protein sequence ID" value="PSM52710.1"/>
    <property type="molecule type" value="Genomic_DNA"/>
</dbReference>
<sequence>MKIALILFFIAFIIKLIEPKKKPRYRAKRKKENTNFKKYDDVRYKQVYDGIKRRYDERLKEYLKNQSEVSSKIKQKNNMTGKKLKAINM</sequence>
<keyword evidence="2" id="KW-1185">Reference proteome</keyword>
<comment type="caution">
    <text evidence="1">The sequence shown here is derived from an EMBL/GenBank/DDBJ whole genome shotgun (WGS) entry which is preliminary data.</text>
</comment>
<gene>
    <name evidence="1" type="ORF">CQ405_02980</name>
</gene>
<reference evidence="2" key="1">
    <citation type="submission" date="2017-10" db="EMBL/GenBank/DDBJ databases">
        <title>Campylobacter species from seals.</title>
        <authorList>
            <person name="Gilbert M.J."/>
            <person name="Zomer A.L."/>
            <person name="Timmerman A.J."/>
            <person name="Duim B."/>
            <person name="Wagenaar J.A."/>
        </authorList>
    </citation>
    <scope>NUCLEOTIDE SEQUENCE [LARGE SCALE GENOMIC DNA]</scope>
    <source>
        <strain evidence="2">17S00004-5</strain>
    </source>
</reference>
<organism evidence="1 2">
    <name type="scientific">Campylobacter blaseri</name>
    <dbReference type="NCBI Taxonomy" id="2042961"/>
    <lineage>
        <taxon>Bacteria</taxon>
        <taxon>Pseudomonadati</taxon>
        <taxon>Campylobacterota</taxon>
        <taxon>Epsilonproteobacteria</taxon>
        <taxon>Campylobacterales</taxon>
        <taxon>Campylobacteraceae</taxon>
        <taxon>Campylobacter</taxon>
    </lineage>
</organism>
<evidence type="ECO:0000313" key="1">
    <source>
        <dbReference type="EMBL" id="PSM52710.1"/>
    </source>
</evidence>
<accession>A0A2P8R2I7</accession>
<proteinExistence type="predicted"/>
<evidence type="ECO:0000313" key="2">
    <source>
        <dbReference type="Proteomes" id="UP000240535"/>
    </source>
</evidence>
<protein>
    <submittedName>
        <fullName evidence="1">Uncharacterized protein</fullName>
    </submittedName>
</protein>
<name>A0A2P8R2I7_9BACT</name>
<dbReference type="AlphaFoldDB" id="A0A2P8R2I7"/>
<dbReference type="Proteomes" id="UP000240535">
    <property type="component" value="Unassembled WGS sequence"/>
</dbReference>
<dbReference type="RefSeq" id="WP_106870473.1">
    <property type="nucleotide sequence ID" value="NZ_CP053841.1"/>
</dbReference>